<dbReference type="AlphaFoldDB" id="A0A7R8CX47"/>
<protein>
    <submittedName>
        <fullName evidence="1">(salmon louse) hypothetical protein</fullName>
    </submittedName>
</protein>
<evidence type="ECO:0000313" key="2">
    <source>
        <dbReference type="Proteomes" id="UP000675881"/>
    </source>
</evidence>
<keyword evidence="2" id="KW-1185">Reference proteome</keyword>
<dbReference type="EMBL" id="HG994583">
    <property type="protein sequence ID" value="CAF2928115.1"/>
    <property type="molecule type" value="Genomic_DNA"/>
</dbReference>
<organism evidence="1 2">
    <name type="scientific">Lepeophtheirus salmonis</name>
    <name type="common">Salmon louse</name>
    <name type="synonym">Caligus salmonis</name>
    <dbReference type="NCBI Taxonomy" id="72036"/>
    <lineage>
        <taxon>Eukaryota</taxon>
        <taxon>Metazoa</taxon>
        <taxon>Ecdysozoa</taxon>
        <taxon>Arthropoda</taxon>
        <taxon>Crustacea</taxon>
        <taxon>Multicrustacea</taxon>
        <taxon>Hexanauplia</taxon>
        <taxon>Copepoda</taxon>
        <taxon>Siphonostomatoida</taxon>
        <taxon>Caligidae</taxon>
        <taxon>Lepeophtheirus</taxon>
    </lineage>
</organism>
<proteinExistence type="predicted"/>
<accession>A0A7R8CX47</accession>
<sequence length="109" mass="11625">MASIVSHPLIFSILLFVVLVAVQEASADSYGHGGHGHGHQKGHGTACIVKGSYCNCHYCKCEKGHVHCGGYGKGYGKKYCYGSTQGEYCHCDYCKCKHGFGSTGYGGCH</sequence>
<dbReference type="OMA" id="CNCHYCK"/>
<evidence type="ECO:0000313" key="1">
    <source>
        <dbReference type="EMBL" id="CAF2928115.1"/>
    </source>
</evidence>
<gene>
    <name evidence="1" type="ORF">LSAA_8861</name>
</gene>
<reference evidence="1" key="1">
    <citation type="submission" date="2021-02" db="EMBL/GenBank/DDBJ databases">
        <authorList>
            <person name="Bekaert M."/>
        </authorList>
    </citation>
    <scope>NUCLEOTIDE SEQUENCE</scope>
    <source>
        <strain evidence="1">IoA-00</strain>
    </source>
</reference>
<name>A0A7R8CX47_LEPSM</name>
<dbReference type="Proteomes" id="UP000675881">
    <property type="component" value="Chromosome 4"/>
</dbReference>